<accession>A0A9Q1ARJ1</accession>
<evidence type="ECO:0000256" key="8">
    <source>
        <dbReference type="ARBA" id="ARBA00023136"/>
    </source>
</evidence>
<proteinExistence type="inferred from homology"/>
<name>A0A9Q1ARJ1_9SAUR</name>
<dbReference type="PANTHER" id="PTHR13603">
    <property type="entry name" value="TRANSMEMBRANE PROTEIN 186"/>
    <property type="match status" value="1"/>
</dbReference>
<comment type="caution">
    <text evidence="10">The sequence shown here is derived from an EMBL/GenBank/DDBJ whole genome shotgun (WGS) entry which is preliminary data.</text>
</comment>
<evidence type="ECO:0000256" key="3">
    <source>
        <dbReference type="ARBA" id="ARBA00014604"/>
    </source>
</evidence>
<dbReference type="InterPro" id="IPR026571">
    <property type="entry name" value="Tmem186"/>
</dbReference>
<dbReference type="PANTHER" id="PTHR13603:SF1">
    <property type="entry name" value="TRANSMEMBRANE PROTEIN 186"/>
    <property type="match status" value="1"/>
</dbReference>
<keyword evidence="7" id="KW-0496">Mitochondrion</keyword>
<evidence type="ECO:0000256" key="9">
    <source>
        <dbReference type="SAM" id="Phobius"/>
    </source>
</evidence>
<dbReference type="AlphaFoldDB" id="A0A9Q1ARJ1"/>
<comment type="subcellular location">
    <subcellularLocation>
        <location evidence="1">Mitochondrion inner membrane</location>
        <topology evidence="1">Multi-pass membrane protein</topology>
    </subcellularLocation>
</comment>
<evidence type="ECO:0000256" key="4">
    <source>
        <dbReference type="ARBA" id="ARBA00022692"/>
    </source>
</evidence>
<evidence type="ECO:0000256" key="2">
    <source>
        <dbReference type="ARBA" id="ARBA00007020"/>
    </source>
</evidence>
<feature type="transmembrane region" description="Helical" evidence="9">
    <location>
        <begin position="134"/>
        <end position="153"/>
    </location>
</feature>
<reference evidence="10" key="1">
    <citation type="journal article" date="2023" name="DNA Res.">
        <title>Chromosome-level genome assembly of Phrynocephalus forsythii using third-generation DNA sequencing and Hi-C analysis.</title>
        <authorList>
            <person name="Qi Y."/>
            <person name="Zhao W."/>
            <person name="Zhao Y."/>
            <person name="Niu C."/>
            <person name="Cao S."/>
            <person name="Zhang Y."/>
        </authorList>
    </citation>
    <scope>NUCLEOTIDE SEQUENCE</scope>
    <source>
        <tissue evidence="10">Muscle</tissue>
    </source>
</reference>
<dbReference type="OrthoDB" id="6147888at2759"/>
<dbReference type="EMBL" id="JAPFRF010000021">
    <property type="protein sequence ID" value="KAJ7305711.1"/>
    <property type="molecule type" value="Genomic_DNA"/>
</dbReference>
<keyword evidence="6 9" id="KW-1133">Transmembrane helix</keyword>
<comment type="similarity">
    <text evidence="2">Belongs to the TMEM186 family.</text>
</comment>
<keyword evidence="11" id="KW-1185">Reference proteome</keyword>
<evidence type="ECO:0000256" key="7">
    <source>
        <dbReference type="ARBA" id="ARBA00023128"/>
    </source>
</evidence>
<evidence type="ECO:0000313" key="11">
    <source>
        <dbReference type="Proteomes" id="UP001142489"/>
    </source>
</evidence>
<gene>
    <name evidence="10" type="ORF">JRQ81_010077</name>
</gene>
<keyword evidence="8 9" id="KW-0472">Membrane</keyword>
<sequence length="238" mass="26872">MAGILVMCTRGATISCGKCFQNRVALRWWKGDHVLSCSFAIRRELEPQDGKVTSGGPTQPLRLGIGTASQPPCLQKSSTENPEPFRVIYRFPAITACRALSRVKLLQTGITVLILPPVWVLYQQGAVTLELPLYATGVSCFALFMLYAMSSYLRRIIGMMYLSENDALLKVSHLTFWGRRKDIYCPVETVMPLADAGEHRSKVLQRFQRYDTDRFLYFSLRFGQIVDREGFAKVFGDV</sequence>
<evidence type="ECO:0000256" key="1">
    <source>
        <dbReference type="ARBA" id="ARBA00004448"/>
    </source>
</evidence>
<evidence type="ECO:0000256" key="6">
    <source>
        <dbReference type="ARBA" id="ARBA00022989"/>
    </source>
</evidence>
<organism evidence="10 11">
    <name type="scientific">Phrynocephalus forsythii</name>
    <dbReference type="NCBI Taxonomy" id="171643"/>
    <lineage>
        <taxon>Eukaryota</taxon>
        <taxon>Metazoa</taxon>
        <taxon>Chordata</taxon>
        <taxon>Craniata</taxon>
        <taxon>Vertebrata</taxon>
        <taxon>Euteleostomi</taxon>
        <taxon>Lepidosauria</taxon>
        <taxon>Squamata</taxon>
        <taxon>Bifurcata</taxon>
        <taxon>Unidentata</taxon>
        <taxon>Episquamata</taxon>
        <taxon>Toxicofera</taxon>
        <taxon>Iguania</taxon>
        <taxon>Acrodonta</taxon>
        <taxon>Agamidae</taxon>
        <taxon>Agaminae</taxon>
        <taxon>Phrynocephalus</taxon>
    </lineage>
</organism>
<dbReference type="Proteomes" id="UP001142489">
    <property type="component" value="Unassembled WGS sequence"/>
</dbReference>
<evidence type="ECO:0000313" key="10">
    <source>
        <dbReference type="EMBL" id="KAJ7305711.1"/>
    </source>
</evidence>
<evidence type="ECO:0000256" key="5">
    <source>
        <dbReference type="ARBA" id="ARBA00022792"/>
    </source>
</evidence>
<dbReference type="GO" id="GO:0005743">
    <property type="term" value="C:mitochondrial inner membrane"/>
    <property type="evidence" value="ECO:0007669"/>
    <property type="project" value="UniProtKB-SubCell"/>
</dbReference>
<keyword evidence="4 9" id="KW-0812">Transmembrane</keyword>
<protein>
    <recommendedName>
        <fullName evidence="3">Transmembrane protein 186</fullName>
    </recommendedName>
</protein>
<keyword evidence="5" id="KW-0999">Mitochondrion inner membrane</keyword>
<feature type="transmembrane region" description="Helical" evidence="9">
    <location>
        <begin position="105"/>
        <end position="122"/>
    </location>
</feature>